<name>A0A0N1I6I7_PAPMA</name>
<feature type="transmembrane region" description="Helical" evidence="6">
    <location>
        <begin position="210"/>
        <end position="230"/>
    </location>
</feature>
<dbReference type="GO" id="GO:0022857">
    <property type="term" value="F:transmembrane transporter activity"/>
    <property type="evidence" value="ECO:0007669"/>
    <property type="project" value="InterPro"/>
</dbReference>
<dbReference type="SUPFAM" id="SSF103473">
    <property type="entry name" value="MFS general substrate transporter"/>
    <property type="match status" value="1"/>
</dbReference>
<organism evidence="7 8">
    <name type="scientific">Papilio machaon</name>
    <name type="common">Old World swallowtail butterfly</name>
    <dbReference type="NCBI Taxonomy" id="76193"/>
    <lineage>
        <taxon>Eukaryota</taxon>
        <taxon>Metazoa</taxon>
        <taxon>Ecdysozoa</taxon>
        <taxon>Arthropoda</taxon>
        <taxon>Hexapoda</taxon>
        <taxon>Insecta</taxon>
        <taxon>Pterygota</taxon>
        <taxon>Neoptera</taxon>
        <taxon>Endopterygota</taxon>
        <taxon>Lepidoptera</taxon>
        <taxon>Glossata</taxon>
        <taxon>Ditrysia</taxon>
        <taxon>Papilionoidea</taxon>
        <taxon>Papilionidae</taxon>
        <taxon>Papilioninae</taxon>
        <taxon>Papilio</taxon>
    </lineage>
</organism>
<feature type="transmembrane region" description="Helical" evidence="6">
    <location>
        <begin position="478"/>
        <end position="500"/>
    </location>
</feature>
<accession>A0A0N1I6I7</accession>
<sequence>MSGAGDASAGGPQVDAALARLGSCGPHQLLTLSLLALVYATNAVYNVNYVFAVEEVGYRCAAEECAAPAEPWRNGTSALQAVPERQCRCAHPSTGRDHACTRFIYDNPHSFVAEFSLACEEWKPPLVGTAHMLGNMLGLLLQGQISDRFGRKAAAVGAGGVGAALGLAKSWATSFWPYVALEGLEAALGDAFSPIFMLSIEMVEKKRAVLYQMILLNCYTGGLVVLPFVARAVPYWRTFLRLLYAPTLLILTYSFFLDESIRWLFSKGKREEAIKLIQKIARRNNVEVDDALLNKLEYDDEVTERQTSNRRLLLKTFRSKIMLQRFAVCTAWWFTITLINYGMMISSVLIAGDKYLNFALLMLMDVPANLLCWLALARCRRRLPLLLSFTLGGVFCILHSFLLSGGGGGEGAGVGYAWAGLALFMAFETLATFSYNIVYTYTSELFPTYTRNSLHALCAAAGRLGALLAPQMPLLMTYWSGLPALIFGVTSLASGALTLLMPETAGTRLPDTIREAENIGKSSAVEQEEQELKASDSPGLAAGKA</sequence>
<dbReference type="KEGG" id="pmac:106718887"/>
<keyword evidence="2 6" id="KW-0812">Transmembrane</keyword>
<evidence type="ECO:0000313" key="7">
    <source>
        <dbReference type="EMBL" id="KPJ07510.1"/>
    </source>
</evidence>
<dbReference type="InterPro" id="IPR005828">
    <property type="entry name" value="MFS_sugar_transport-like"/>
</dbReference>
<evidence type="ECO:0000256" key="6">
    <source>
        <dbReference type="SAM" id="Phobius"/>
    </source>
</evidence>
<feature type="transmembrane region" description="Helical" evidence="6">
    <location>
        <begin position="242"/>
        <end position="265"/>
    </location>
</feature>
<dbReference type="InterPro" id="IPR036259">
    <property type="entry name" value="MFS_trans_sf"/>
</dbReference>
<evidence type="ECO:0000256" key="5">
    <source>
        <dbReference type="SAM" id="MobiDB-lite"/>
    </source>
</evidence>
<protein>
    <submittedName>
        <fullName evidence="7">Solute carrier family 22 member 5</fullName>
    </submittedName>
</protein>
<feature type="transmembrane region" description="Helical" evidence="6">
    <location>
        <begin position="355"/>
        <end position="376"/>
    </location>
</feature>
<gene>
    <name evidence="7" type="ORF">RR48_02880</name>
</gene>
<evidence type="ECO:0000256" key="2">
    <source>
        <dbReference type="ARBA" id="ARBA00022692"/>
    </source>
</evidence>
<dbReference type="InParanoid" id="A0A0N1I6I7"/>
<dbReference type="GO" id="GO:0016020">
    <property type="term" value="C:membrane"/>
    <property type="evidence" value="ECO:0007669"/>
    <property type="project" value="UniProtKB-SubCell"/>
</dbReference>
<dbReference type="PANTHER" id="PTHR24064">
    <property type="entry name" value="SOLUTE CARRIER FAMILY 22 MEMBER"/>
    <property type="match status" value="1"/>
</dbReference>
<dbReference type="STRING" id="76193.A0A0N1I6I7"/>
<reference evidence="7 8" key="1">
    <citation type="journal article" date="2015" name="Nat. Commun.">
        <title>Outbred genome sequencing and CRISPR/Cas9 gene editing in butterflies.</title>
        <authorList>
            <person name="Li X."/>
            <person name="Fan D."/>
            <person name="Zhang W."/>
            <person name="Liu G."/>
            <person name="Zhang L."/>
            <person name="Zhao L."/>
            <person name="Fang X."/>
            <person name="Chen L."/>
            <person name="Dong Y."/>
            <person name="Chen Y."/>
            <person name="Ding Y."/>
            <person name="Zhao R."/>
            <person name="Feng M."/>
            <person name="Zhu Y."/>
            <person name="Feng Y."/>
            <person name="Jiang X."/>
            <person name="Zhu D."/>
            <person name="Xiang H."/>
            <person name="Feng X."/>
            <person name="Li S."/>
            <person name="Wang J."/>
            <person name="Zhang G."/>
            <person name="Kronforst M.R."/>
            <person name="Wang W."/>
        </authorList>
    </citation>
    <scope>NUCLEOTIDE SEQUENCE [LARGE SCALE GENOMIC DNA]</scope>
    <source>
        <strain evidence="7">Ya'a_city_454_Pm</strain>
        <tissue evidence="7">Whole body</tissue>
    </source>
</reference>
<dbReference type="Proteomes" id="UP000053240">
    <property type="component" value="Unassembled WGS sequence"/>
</dbReference>
<keyword evidence="3 6" id="KW-1133">Transmembrane helix</keyword>
<evidence type="ECO:0000256" key="1">
    <source>
        <dbReference type="ARBA" id="ARBA00004141"/>
    </source>
</evidence>
<proteinExistence type="predicted"/>
<feature type="region of interest" description="Disordered" evidence="5">
    <location>
        <begin position="522"/>
        <end position="545"/>
    </location>
</feature>
<keyword evidence="4 6" id="KW-0472">Membrane</keyword>
<feature type="transmembrane region" description="Helical" evidence="6">
    <location>
        <begin position="415"/>
        <end position="441"/>
    </location>
</feature>
<evidence type="ECO:0000256" key="3">
    <source>
        <dbReference type="ARBA" id="ARBA00022989"/>
    </source>
</evidence>
<feature type="transmembrane region" description="Helical" evidence="6">
    <location>
        <begin position="326"/>
        <end position="349"/>
    </location>
</feature>
<comment type="subcellular location">
    <subcellularLocation>
        <location evidence="1">Membrane</location>
        <topology evidence="1">Multi-pass membrane protein</topology>
    </subcellularLocation>
</comment>
<dbReference type="AlphaFoldDB" id="A0A0N1I6I7"/>
<dbReference type="Gene3D" id="1.20.1250.20">
    <property type="entry name" value="MFS general substrate transporter like domains"/>
    <property type="match status" value="1"/>
</dbReference>
<feature type="transmembrane region" description="Helical" evidence="6">
    <location>
        <begin position="383"/>
        <end position="403"/>
    </location>
</feature>
<keyword evidence="8" id="KW-1185">Reference proteome</keyword>
<feature type="transmembrane region" description="Helical" evidence="6">
    <location>
        <begin position="453"/>
        <end position="472"/>
    </location>
</feature>
<evidence type="ECO:0000313" key="8">
    <source>
        <dbReference type="Proteomes" id="UP000053240"/>
    </source>
</evidence>
<evidence type="ECO:0000256" key="4">
    <source>
        <dbReference type="ARBA" id="ARBA00023136"/>
    </source>
</evidence>
<dbReference type="Pfam" id="PF00083">
    <property type="entry name" value="Sugar_tr"/>
    <property type="match status" value="1"/>
</dbReference>
<dbReference type="OrthoDB" id="2261376at2759"/>
<dbReference type="EMBL" id="KQ461184">
    <property type="protein sequence ID" value="KPJ07510.1"/>
    <property type="molecule type" value="Genomic_DNA"/>
</dbReference>